<dbReference type="InterPro" id="IPR023194">
    <property type="entry name" value="eIF3-like_dom_sf"/>
</dbReference>
<dbReference type="Pfam" id="PF08597">
    <property type="entry name" value="eIF3_subunit"/>
    <property type="match status" value="1"/>
</dbReference>
<dbReference type="OrthoDB" id="20381at2759"/>
<dbReference type="PANTHER" id="PTHR21681">
    <property type="entry name" value="EUKARYOTIC TRANSLATION INITIATION FACTOR 3 SUBUNIT J"/>
    <property type="match status" value="1"/>
</dbReference>
<organism evidence="5 6">
    <name type="scientific">Brachionus plicatilis</name>
    <name type="common">Marine rotifer</name>
    <name type="synonym">Brachionus muelleri</name>
    <dbReference type="NCBI Taxonomy" id="10195"/>
    <lineage>
        <taxon>Eukaryota</taxon>
        <taxon>Metazoa</taxon>
        <taxon>Spiralia</taxon>
        <taxon>Gnathifera</taxon>
        <taxon>Rotifera</taxon>
        <taxon>Eurotatoria</taxon>
        <taxon>Monogononta</taxon>
        <taxon>Pseudotrocha</taxon>
        <taxon>Ploima</taxon>
        <taxon>Brachionidae</taxon>
        <taxon>Brachionus</taxon>
    </lineage>
</organism>
<dbReference type="EMBL" id="REGN01001078">
    <property type="protein sequence ID" value="RNA37158.1"/>
    <property type="molecule type" value="Genomic_DNA"/>
</dbReference>
<gene>
    <name evidence="5" type="ORF">BpHYR1_015056</name>
</gene>
<dbReference type="GO" id="GO:0003743">
    <property type="term" value="F:translation initiation factor activity"/>
    <property type="evidence" value="ECO:0007669"/>
    <property type="project" value="UniProtKB-KW"/>
</dbReference>
<dbReference type="Proteomes" id="UP000276133">
    <property type="component" value="Unassembled WGS sequence"/>
</dbReference>
<name>A0A3M7SNP5_BRAPC</name>
<feature type="compositionally biased region" description="Basic and acidic residues" evidence="4">
    <location>
        <begin position="164"/>
        <end position="178"/>
    </location>
</feature>
<protein>
    <submittedName>
        <fullName evidence="5">Eukaryotic translation initiation factor 3 subunit J</fullName>
    </submittedName>
</protein>
<feature type="compositionally biased region" description="Basic and acidic residues" evidence="4">
    <location>
        <begin position="41"/>
        <end position="65"/>
    </location>
</feature>
<keyword evidence="3" id="KW-0648">Protein biosynthesis</keyword>
<feature type="region of interest" description="Disordered" evidence="4">
    <location>
        <begin position="164"/>
        <end position="184"/>
    </location>
</feature>
<evidence type="ECO:0000256" key="3">
    <source>
        <dbReference type="ARBA" id="ARBA00022917"/>
    </source>
</evidence>
<dbReference type="InterPro" id="IPR013906">
    <property type="entry name" value="eIF3j"/>
</dbReference>
<dbReference type="GO" id="GO:0005852">
    <property type="term" value="C:eukaryotic translation initiation factor 3 complex"/>
    <property type="evidence" value="ECO:0007669"/>
    <property type="project" value="InterPro"/>
</dbReference>
<keyword evidence="1" id="KW-0963">Cytoplasm</keyword>
<sequence length="214" mass="25055">MSDWVKDDWDEDEEAGSKLAVKESWEDDNIKESWEDEEDTKENWEEDKPKPSKPAPKESKKVPAVAKEVKEMTEEEKKEAQLKSDYEHTQELFGLSKSLDEMSLKTKEEYQDFIARLYARVNVYSGSSLYVEFLEELFKTLCKGLNSDSCKKLANQMRILYEQKSNEEKQAKSKDQKPKGKAKARIKMEFDRVKADFDSFVRDDILEDGDDDFM</sequence>
<evidence type="ECO:0000256" key="2">
    <source>
        <dbReference type="ARBA" id="ARBA00022540"/>
    </source>
</evidence>
<evidence type="ECO:0000256" key="4">
    <source>
        <dbReference type="SAM" id="MobiDB-lite"/>
    </source>
</evidence>
<evidence type="ECO:0000256" key="1">
    <source>
        <dbReference type="ARBA" id="ARBA00022490"/>
    </source>
</evidence>
<accession>A0A3M7SNP5</accession>
<comment type="caution">
    <text evidence="5">The sequence shown here is derived from an EMBL/GenBank/DDBJ whole genome shotgun (WGS) entry which is preliminary data.</text>
</comment>
<dbReference type="STRING" id="10195.A0A3M7SNP5"/>
<dbReference type="AlphaFoldDB" id="A0A3M7SNP5"/>
<evidence type="ECO:0000313" key="6">
    <source>
        <dbReference type="Proteomes" id="UP000276133"/>
    </source>
</evidence>
<proteinExistence type="predicted"/>
<dbReference type="PANTHER" id="PTHR21681:SF0">
    <property type="entry name" value="EUKARYOTIC TRANSLATION INITIATION FACTOR 3 SUBUNIT J"/>
    <property type="match status" value="1"/>
</dbReference>
<feature type="compositionally biased region" description="Basic and acidic residues" evidence="4">
    <location>
        <begin position="20"/>
        <end position="33"/>
    </location>
</feature>
<keyword evidence="6" id="KW-1185">Reference proteome</keyword>
<feature type="region of interest" description="Disordered" evidence="4">
    <location>
        <begin position="1"/>
        <end position="65"/>
    </location>
</feature>
<reference evidence="5 6" key="1">
    <citation type="journal article" date="2018" name="Sci. Rep.">
        <title>Genomic signatures of local adaptation to the degree of environmental predictability in rotifers.</title>
        <authorList>
            <person name="Franch-Gras L."/>
            <person name="Hahn C."/>
            <person name="Garcia-Roger E.M."/>
            <person name="Carmona M.J."/>
            <person name="Serra M."/>
            <person name="Gomez A."/>
        </authorList>
    </citation>
    <scope>NUCLEOTIDE SEQUENCE [LARGE SCALE GENOMIC DNA]</scope>
    <source>
        <strain evidence="5">HYR1</strain>
    </source>
</reference>
<dbReference type="Gene3D" id="1.10.246.60">
    <property type="entry name" value="Eukaryotic translation initiation factor 3 like domains"/>
    <property type="match status" value="1"/>
</dbReference>
<evidence type="ECO:0000313" key="5">
    <source>
        <dbReference type="EMBL" id="RNA37158.1"/>
    </source>
</evidence>
<keyword evidence="2 5" id="KW-0396">Initiation factor</keyword>